<evidence type="ECO:0000313" key="8">
    <source>
        <dbReference type="EMBL" id="KAI3891090.1"/>
    </source>
</evidence>
<evidence type="ECO:0000256" key="6">
    <source>
        <dbReference type="RuleBase" id="RU367087"/>
    </source>
</evidence>
<dbReference type="Pfam" id="PF06859">
    <property type="entry name" value="Bin3"/>
    <property type="match status" value="1"/>
</dbReference>
<evidence type="ECO:0000313" key="9">
    <source>
        <dbReference type="Proteomes" id="UP001202328"/>
    </source>
</evidence>
<dbReference type="GO" id="GO:0008173">
    <property type="term" value="F:RNA methyltransferase activity"/>
    <property type="evidence" value="ECO:0007669"/>
    <property type="project" value="UniProtKB-UniRule"/>
</dbReference>
<keyword evidence="2 6" id="KW-0489">Methyltransferase</keyword>
<reference evidence="8" key="1">
    <citation type="submission" date="2022-04" db="EMBL/GenBank/DDBJ databases">
        <title>A functionally conserved STORR gene fusion in Papaver species that diverged 16.8 million years ago.</title>
        <authorList>
            <person name="Catania T."/>
        </authorList>
    </citation>
    <scope>NUCLEOTIDE SEQUENCE</scope>
    <source>
        <strain evidence="8">S-188037</strain>
    </source>
</reference>
<dbReference type="Proteomes" id="UP001202328">
    <property type="component" value="Unassembled WGS sequence"/>
</dbReference>
<dbReference type="PANTHER" id="PTHR12315">
    <property type="entry name" value="BICOID-INTERACTING PROTEIN RELATED"/>
    <property type="match status" value="1"/>
</dbReference>
<accession>A0AAD4SB32</accession>
<dbReference type="GO" id="GO:0017069">
    <property type="term" value="F:snRNA binding"/>
    <property type="evidence" value="ECO:0007669"/>
    <property type="project" value="TreeGrafter"/>
</dbReference>
<organism evidence="8 9">
    <name type="scientific">Papaver atlanticum</name>
    <dbReference type="NCBI Taxonomy" id="357466"/>
    <lineage>
        <taxon>Eukaryota</taxon>
        <taxon>Viridiplantae</taxon>
        <taxon>Streptophyta</taxon>
        <taxon>Embryophyta</taxon>
        <taxon>Tracheophyta</taxon>
        <taxon>Spermatophyta</taxon>
        <taxon>Magnoliopsida</taxon>
        <taxon>Ranunculales</taxon>
        <taxon>Papaveraceae</taxon>
        <taxon>Papaveroideae</taxon>
        <taxon>Papaver</taxon>
    </lineage>
</organism>
<feature type="domain" description="Bin3-type SAM" evidence="7">
    <location>
        <begin position="36"/>
        <end position="269"/>
    </location>
</feature>
<name>A0AAD4SB32_9MAGN</name>
<comment type="caution">
    <text evidence="8">The sequence shown here is derived from an EMBL/GenBank/DDBJ whole genome shotgun (WGS) entry which is preliminary data.</text>
</comment>
<dbReference type="AlphaFoldDB" id="A0AAD4SB32"/>
<evidence type="ECO:0000256" key="3">
    <source>
        <dbReference type="ARBA" id="ARBA00022679"/>
    </source>
</evidence>
<dbReference type="InterPro" id="IPR029063">
    <property type="entry name" value="SAM-dependent_MTases_sf"/>
</dbReference>
<dbReference type="GO" id="GO:0032259">
    <property type="term" value="P:methylation"/>
    <property type="evidence" value="ECO:0007669"/>
    <property type="project" value="UniProtKB-KW"/>
</dbReference>
<dbReference type="GO" id="GO:0008171">
    <property type="term" value="F:O-methyltransferase activity"/>
    <property type="evidence" value="ECO:0007669"/>
    <property type="project" value="UniProtKB-UniRule"/>
</dbReference>
<proteinExistence type="inferred from homology"/>
<protein>
    <recommendedName>
        <fullName evidence="6">RNA methyltransferase</fullName>
        <ecNumber evidence="6">2.1.1.-</ecNumber>
    </recommendedName>
</protein>
<evidence type="ECO:0000256" key="5">
    <source>
        <dbReference type="PROSITE-ProRule" id="PRU00848"/>
    </source>
</evidence>
<dbReference type="CDD" id="cd02440">
    <property type="entry name" value="AdoMet_MTases"/>
    <property type="match status" value="1"/>
</dbReference>
<gene>
    <name evidence="8" type="ORF">MKW98_007395</name>
</gene>
<dbReference type="InterPro" id="IPR010675">
    <property type="entry name" value="Bin3_C"/>
</dbReference>
<keyword evidence="3 6" id="KW-0808">Transferase</keyword>
<dbReference type="EC" id="2.1.1.-" evidence="6"/>
<dbReference type="EMBL" id="JAJJMB010012081">
    <property type="protein sequence ID" value="KAI3891090.1"/>
    <property type="molecule type" value="Genomic_DNA"/>
</dbReference>
<dbReference type="GO" id="GO:0040031">
    <property type="term" value="P:snRNA modification"/>
    <property type="evidence" value="ECO:0007669"/>
    <property type="project" value="TreeGrafter"/>
</dbReference>
<dbReference type="SUPFAM" id="SSF53335">
    <property type="entry name" value="S-adenosyl-L-methionine-dependent methyltransferases"/>
    <property type="match status" value="1"/>
</dbReference>
<sequence length="269" mass="31041">MAGEGKKRKWKDKEVAIFGNYRHYYGYRVCKDMKADPRLMVLKKEWFQDKDCLDIGCNQGLITIEIAKTFHCRSILGVDIDASLIESAYWNLKKVAKMKSAGCPSPDVSEPVERTRDLECRDAVASEEGKRDHPKRLLDIVSFQKQNFVDHFRKHSDDEKYDAVTCFSVTKWIHLNWGDEGLITSFRNIWRLLRPGGILVLEPQPWKSYKSNYLVSETATLNYHSIVFHPCCFQEILLDKIGFRTVESCTSSLPGSATGFNRPLFAFRK</sequence>
<dbReference type="PROSITE" id="PS51515">
    <property type="entry name" value="BIN3_SAM"/>
    <property type="match status" value="1"/>
</dbReference>
<comment type="similarity">
    <text evidence="1 6">Belongs to the methyltransferase superfamily.</text>
</comment>
<evidence type="ECO:0000256" key="2">
    <source>
        <dbReference type="ARBA" id="ARBA00022603"/>
    </source>
</evidence>
<evidence type="ECO:0000259" key="7">
    <source>
        <dbReference type="PROSITE" id="PS51515"/>
    </source>
</evidence>
<keyword evidence="9" id="KW-1185">Reference proteome</keyword>
<dbReference type="Gene3D" id="3.40.50.150">
    <property type="entry name" value="Vaccinia Virus protein VP39"/>
    <property type="match status" value="1"/>
</dbReference>
<evidence type="ECO:0000256" key="4">
    <source>
        <dbReference type="ARBA" id="ARBA00022691"/>
    </source>
</evidence>
<dbReference type="PANTHER" id="PTHR12315:SF0">
    <property type="entry name" value="7SK SNRNA METHYLPHOSPHATE CAPPING ENZYME"/>
    <property type="match status" value="1"/>
</dbReference>
<keyword evidence="4 5" id="KW-0949">S-adenosyl-L-methionine</keyword>
<dbReference type="InterPro" id="IPR024160">
    <property type="entry name" value="BIN3_SAM-bd_dom"/>
</dbReference>
<dbReference type="InterPro" id="IPR039772">
    <property type="entry name" value="Bin3-like"/>
</dbReference>
<evidence type="ECO:0000256" key="1">
    <source>
        <dbReference type="ARBA" id="ARBA00008361"/>
    </source>
</evidence>